<sequence length="130" mass="14445">MRTLQVFVPVMPRSTNATYAGTHWGKRQKEARQVHDAVLKAIGEDPRELTPFFNPVHISITPCLGKGVRRRDVSNYSHAYKLIEDGLIHSGMLTGDESDKVLSMQINAPIIDRESETGFIVVVTEDKAAA</sequence>
<dbReference type="GO" id="GO:0006310">
    <property type="term" value="P:DNA recombination"/>
    <property type="evidence" value="ECO:0007669"/>
    <property type="project" value="InterPro"/>
</dbReference>
<accession>A0A420WUJ5</accession>
<dbReference type="SUPFAM" id="SSF103084">
    <property type="entry name" value="Holliday junction resolvase RusA"/>
    <property type="match status" value="1"/>
</dbReference>
<dbReference type="RefSeq" id="WP_147408772.1">
    <property type="nucleotide sequence ID" value="NZ_RBIN01000007.1"/>
</dbReference>
<gene>
    <name evidence="1" type="ORF">C7446_2549</name>
</gene>
<organism evidence="1 2">
    <name type="scientific">Kushneria sinocarnis</name>
    <dbReference type="NCBI Taxonomy" id="595502"/>
    <lineage>
        <taxon>Bacteria</taxon>
        <taxon>Pseudomonadati</taxon>
        <taxon>Pseudomonadota</taxon>
        <taxon>Gammaproteobacteria</taxon>
        <taxon>Oceanospirillales</taxon>
        <taxon>Halomonadaceae</taxon>
        <taxon>Kushneria</taxon>
    </lineage>
</organism>
<dbReference type="Proteomes" id="UP000281975">
    <property type="component" value="Unassembled WGS sequence"/>
</dbReference>
<dbReference type="GO" id="GO:0000287">
    <property type="term" value="F:magnesium ion binding"/>
    <property type="evidence" value="ECO:0007669"/>
    <property type="project" value="InterPro"/>
</dbReference>
<evidence type="ECO:0000313" key="2">
    <source>
        <dbReference type="Proteomes" id="UP000281975"/>
    </source>
</evidence>
<dbReference type="GO" id="GO:0006281">
    <property type="term" value="P:DNA repair"/>
    <property type="evidence" value="ECO:0007669"/>
    <property type="project" value="InterPro"/>
</dbReference>
<dbReference type="AlphaFoldDB" id="A0A420WUJ5"/>
<proteinExistence type="predicted"/>
<evidence type="ECO:0008006" key="3">
    <source>
        <dbReference type="Google" id="ProtNLM"/>
    </source>
</evidence>
<comment type="caution">
    <text evidence="1">The sequence shown here is derived from an EMBL/GenBank/DDBJ whole genome shotgun (WGS) entry which is preliminary data.</text>
</comment>
<name>A0A420WUJ5_9GAMM</name>
<dbReference type="InterPro" id="IPR036614">
    <property type="entry name" value="RusA-like_sf"/>
</dbReference>
<keyword evidence="2" id="KW-1185">Reference proteome</keyword>
<evidence type="ECO:0000313" key="1">
    <source>
        <dbReference type="EMBL" id="RKQ97129.1"/>
    </source>
</evidence>
<dbReference type="OrthoDB" id="6168233at2"/>
<protein>
    <recommendedName>
        <fullName evidence="3">Holliday junction resolvase RusA-like endonuclease</fullName>
    </recommendedName>
</protein>
<dbReference type="Gene3D" id="3.30.1330.70">
    <property type="entry name" value="Holliday junction resolvase RusA"/>
    <property type="match status" value="1"/>
</dbReference>
<dbReference type="EMBL" id="RBIN01000007">
    <property type="protein sequence ID" value="RKQ97129.1"/>
    <property type="molecule type" value="Genomic_DNA"/>
</dbReference>
<reference evidence="1 2" key="1">
    <citation type="submission" date="2018-10" db="EMBL/GenBank/DDBJ databases">
        <title>Genomic Encyclopedia of Type Strains, Phase IV (KMG-IV): sequencing the most valuable type-strain genomes for metagenomic binning, comparative biology and taxonomic classification.</title>
        <authorList>
            <person name="Goeker M."/>
        </authorList>
    </citation>
    <scope>NUCLEOTIDE SEQUENCE [LARGE SCALE GENOMIC DNA]</scope>
    <source>
        <strain evidence="1 2">DSM 23229</strain>
    </source>
</reference>